<evidence type="ECO:0000313" key="3">
    <source>
        <dbReference type="Proteomes" id="UP000419144"/>
    </source>
</evidence>
<organism evidence="2 3">
    <name type="scientific">Leishmania tarentolae</name>
    <name type="common">Sauroleishmania tarentolae</name>
    <dbReference type="NCBI Taxonomy" id="5689"/>
    <lineage>
        <taxon>Eukaryota</taxon>
        <taxon>Discoba</taxon>
        <taxon>Euglenozoa</taxon>
        <taxon>Kinetoplastea</taxon>
        <taxon>Metakinetoplastina</taxon>
        <taxon>Trypanosomatida</taxon>
        <taxon>Trypanosomatidae</taxon>
        <taxon>Leishmaniinae</taxon>
        <taxon>Leishmania</taxon>
        <taxon>lizard Leishmania</taxon>
    </lineage>
</organism>
<protein>
    <submittedName>
        <fullName evidence="2">Uncharacterized protein</fullName>
    </submittedName>
</protein>
<dbReference type="VEuPathDB" id="TriTrypDB:LtaPh_2400500"/>
<feature type="transmembrane region" description="Helical" evidence="1">
    <location>
        <begin position="44"/>
        <end position="67"/>
    </location>
</feature>
<dbReference type="OrthoDB" id="272363at2759"/>
<keyword evidence="1" id="KW-0812">Transmembrane</keyword>
<proteinExistence type="predicted"/>
<evidence type="ECO:0000313" key="2">
    <source>
        <dbReference type="EMBL" id="GET88848.1"/>
    </source>
</evidence>
<comment type="caution">
    <text evidence="2">The sequence shown here is derived from an EMBL/GenBank/DDBJ whole genome shotgun (WGS) entry which is preliminary data.</text>
</comment>
<keyword evidence="1" id="KW-1133">Transmembrane helix</keyword>
<reference evidence="2" key="1">
    <citation type="submission" date="2019-11" db="EMBL/GenBank/DDBJ databases">
        <title>Leishmania tarentolae CDS.</title>
        <authorList>
            <person name="Goto Y."/>
            <person name="Yamagishi J."/>
        </authorList>
    </citation>
    <scope>NUCLEOTIDE SEQUENCE [LARGE SCALE GENOMIC DNA]</scope>
    <source>
        <strain evidence="2">Parrot Tar II</strain>
    </source>
</reference>
<dbReference type="Proteomes" id="UP000419144">
    <property type="component" value="Unassembled WGS sequence"/>
</dbReference>
<accession>A0A640KHQ9</accession>
<dbReference type="EMBL" id="BLBS01000031">
    <property type="protein sequence ID" value="GET88848.1"/>
    <property type="molecule type" value="Genomic_DNA"/>
</dbReference>
<name>A0A640KHQ9_LEITA</name>
<sequence>MKSPGSLRGLCRVHIPFYNEPLSQQIFFLVSPPSPTSAAYRTRLLFFFTLRPMITAVCIVLAGALIVPQEVSKELSGTSCRRVHCCLLKEGKDALRMIRWAAFLRCCSHGVREDREALARHHLNLLDKRNWELTTPSRALPVVEVLLRSGVLIDRLEKSSTNPLAILSPCMTRKERSLVQKLSHMLQQSSPPTVCETAKNGVDEDEVVRAAYAAACATGECRMDVVVDVAFVKRLRFPSSALMLLELVEPRCMNVSWTRGKPCLSKELLDSICDLFAQDEDLLSFRATVWLLVLLGSGTGVRDYPITVSAGKRLFRLCVRRIHYWLPKLKVEDLLLAYLQLARIEGYEKPFIVLGEIERLALSMSSDKYMHVSTNVLLRFMTTTFAARHTELNLLLCAGWNATSRIADFTLEECLAALTIVAALHESCSAESAASVAPMRGWEKLHDALFVQVFFFAHEMTAADCFRVLDQAELINISGWGITVPQVLIEKLKKRILSECTHYAMDECRVPEAAELLLRVALGLQALMQRYTVLPSNPADEHAVAECISLLERCITSFSPNG</sequence>
<dbReference type="AlphaFoldDB" id="A0A640KHQ9"/>
<keyword evidence="1" id="KW-0472">Membrane</keyword>
<keyword evidence="3" id="KW-1185">Reference proteome</keyword>
<gene>
    <name evidence="2" type="ORF">LtaPh_2400500</name>
</gene>
<evidence type="ECO:0000256" key="1">
    <source>
        <dbReference type="SAM" id="Phobius"/>
    </source>
</evidence>